<evidence type="ECO:0000313" key="2">
    <source>
        <dbReference type="EMBL" id="KDQ55446.1"/>
    </source>
</evidence>
<dbReference type="AlphaFoldDB" id="A0A067PYN9"/>
<evidence type="ECO:0000313" key="3">
    <source>
        <dbReference type="Proteomes" id="UP000027265"/>
    </source>
</evidence>
<gene>
    <name evidence="2" type="ORF">JAAARDRAFT_59944</name>
</gene>
<accession>A0A067PYN9</accession>
<proteinExistence type="predicted"/>
<feature type="region of interest" description="Disordered" evidence="1">
    <location>
        <begin position="115"/>
        <end position="134"/>
    </location>
</feature>
<organism evidence="2 3">
    <name type="scientific">Jaapia argillacea MUCL 33604</name>
    <dbReference type="NCBI Taxonomy" id="933084"/>
    <lineage>
        <taxon>Eukaryota</taxon>
        <taxon>Fungi</taxon>
        <taxon>Dikarya</taxon>
        <taxon>Basidiomycota</taxon>
        <taxon>Agaricomycotina</taxon>
        <taxon>Agaricomycetes</taxon>
        <taxon>Agaricomycetidae</taxon>
        <taxon>Jaapiales</taxon>
        <taxon>Jaapiaceae</taxon>
        <taxon>Jaapia</taxon>
    </lineage>
</organism>
<dbReference type="HOGENOM" id="CLU_115034_0_0_1"/>
<dbReference type="InParanoid" id="A0A067PYN9"/>
<reference evidence="3" key="1">
    <citation type="journal article" date="2014" name="Proc. Natl. Acad. Sci. U.S.A.">
        <title>Extensive sampling of basidiomycete genomes demonstrates inadequacy of the white-rot/brown-rot paradigm for wood decay fungi.</title>
        <authorList>
            <person name="Riley R."/>
            <person name="Salamov A.A."/>
            <person name="Brown D.W."/>
            <person name="Nagy L.G."/>
            <person name="Floudas D."/>
            <person name="Held B.W."/>
            <person name="Levasseur A."/>
            <person name="Lombard V."/>
            <person name="Morin E."/>
            <person name="Otillar R."/>
            <person name="Lindquist E.A."/>
            <person name="Sun H."/>
            <person name="LaButti K.M."/>
            <person name="Schmutz J."/>
            <person name="Jabbour D."/>
            <person name="Luo H."/>
            <person name="Baker S.E."/>
            <person name="Pisabarro A.G."/>
            <person name="Walton J.D."/>
            <person name="Blanchette R.A."/>
            <person name="Henrissat B."/>
            <person name="Martin F."/>
            <person name="Cullen D."/>
            <person name="Hibbett D.S."/>
            <person name="Grigoriev I.V."/>
        </authorList>
    </citation>
    <scope>NUCLEOTIDE SEQUENCE [LARGE SCALE GENOMIC DNA]</scope>
    <source>
        <strain evidence="3">MUCL 33604</strain>
    </source>
</reference>
<feature type="compositionally biased region" description="Acidic residues" evidence="1">
    <location>
        <begin position="119"/>
        <end position="133"/>
    </location>
</feature>
<protein>
    <submittedName>
        <fullName evidence="2">Uncharacterized protein</fullName>
    </submittedName>
</protein>
<sequence length="173" mass="18550">MSDTLGIDPALQQRVQEIVTSAGKEPIPSKLAEALGGIWQAIPAAASFQGNPIHVETKVICGEVFSGSFSPPAQGPTDGTIYVRRPLRGVYRIRVSINEDYSTVFFRKLLHRDPRLPGEEEPNPAEEPDEQEYVNDPVRVDAVLFAFTGGGLFSGVADAGGSGTWRTAGPVEA</sequence>
<name>A0A067PYN9_9AGAM</name>
<keyword evidence="3" id="KW-1185">Reference proteome</keyword>
<dbReference type="EMBL" id="KL197725">
    <property type="protein sequence ID" value="KDQ55446.1"/>
    <property type="molecule type" value="Genomic_DNA"/>
</dbReference>
<evidence type="ECO:0000256" key="1">
    <source>
        <dbReference type="SAM" id="MobiDB-lite"/>
    </source>
</evidence>
<dbReference type="Proteomes" id="UP000027265">
    <property type="component" value="Unassembled WGS sequence"/>
</dbReference>